<sequence>MVLGPVVSKGWVTEIVEAGMDYGTALRRLDDLAGTN</sequence>
<name>H2C781_9CREN</name>
<dbReference type="HOGENOM" id="CLU_220399_0_0_2"/>
<dbReference type="Proteomes" id="UP000003980">
    <property type="component" value="Unassembled WGS sequence"/>
</dbReference>
<protein>
    <submittedName>
        <fullName evidence="1">Uncharacterized protein</fullName>
    </submittedName>
</protein>
<reference evidence="1 2" key="1">
    <citation type="submission" date="2012-01" db="EMBL/GenBank/DDBJ databases">
        <title>Improved High-Quality Draft sequence of Metallosphaera yellowstonensis MK1.</title>
        <authorList>
            <consortium name="US DOE Joint Genome Institute"/>
            <person name="Lucas S."/>
            <person name="Han J."/>
            <person name="Cheng J.-F."/>
            <person name="Goodwin L."/>
            <person name="Pitluck S."/>
            <person name="Peters L."/>
            <person name="Teshima H."/>
            <person name="Detter J.C."/>
            <person name="Han C."/>
            <person name="Tapia R."/>
            <person name="Land M."/>
            <person name="Hauser L."/>
            <person name="Kyrpides N."/>
            <person name="Kozubal M."/>
            <person name="Macur R.E."/>
            <person name="Jay Z."/>
            <person name="Inskeep W."/>
            <person name="Woyke T."/>
        </authorList>
    </citation>
    <scope>NUCLEOTIDE SEQUENCE [LARGE SCALE GENOMIC DNA]</scope>
    <source>
        <strain evidence="1 2">MK1</strain>
    </source>
</reference>
<evidence type="ECO:0000313" key="2">
    <source>
        <dbReference type="Proteomes" id="UP000003980"/>
    </source>
</evidence>
<evidence type="ECO:0000313" key="1">
    <source>
        <dbReference type="EMBL" id="EHP68007.1"/>
    </source>
</evidence>
<proteinExistence type="predicted"/>
<dbReference type="AlphaFoldDB" id="H2C781"/>
<dbReference type="EMBL" id="JH597770">
    <property type="protein sequence ID" value="EHP68007.1"/>
    <property type="molecule type" value="Genomic_DNA"/>
</dbReference>
<accession>H2C781</accession>
<gene>
    <name evidence="1" type="ORF">MetMK1DRAFT_00024300</name>
</gene>
<organism evidence="1 2">
    <name type="scientific">Metallosphaera yellowstonensis MK1</name>
    <dbReference type="NCBI Taxonomy" id="671065"/>
    <lineage>
        <taxon>Archaea</taxon>
        <taxon>Thermoproteota</taxon>
        <taxon>Thermoprotei</taxon>
        <taxon>Sulfolobales</taxon>
        <taxon>Sulfolobaceae</taxon>
        <taxon>Metallosphaera</taxon>
    </lineage>
</organism>
<keyword evidence="2" id="KW-1185">Reference proteome</keyword>